<feature type="compositionally biased region" description="Pro residues" evidence="1">
    <location>
        <begin position="215"/>
        <end position="224"/>
    </location>
</feature>
<evidence type="ECO:0000256" key="2">
    <source>
        <dbReference type="SAM" id="Phobius"/>
    </source>
</evidence>
<evidence type="ECO:0000313" key="3">
    <source>
        <dbReference type="EMBL" id="CEM14638.1"/>
    </source>
</evidence>
<feature type="compositionally biased region" description="Basic and acidic residues" evidence="1">
    <location>
        <begin position="446"/>
        <end position="455"/>
    </location>
</feature>
<feature type="region of interest" description="Disordered" evidence="1">
    <location>
        <begin position="78"/>
        <end position="455"/>
    </location>
</feature>
<feature type="compositionally biased region" description="Polar residues" evidence="1">
    <location>
        <begin position="335"/>
        <end position="348"/>
    </location>
</feature>
<feature type="compositionally biased region" description="Low complexity" evidence="1">
    <location>
        <begin position="370"/>
        <end position="380"/>
    </location>
</feature>
<feature type="compositionally biased region" description="Low complexity" evidence="1">
    <location>
        <begin position="265"/>
        <end position="275"/>
    </location>
</feature>
<keyword evidence="2" id="KW-1133">Transmembrane helix</keyword>
<proteinExistence type="predicted"/>
<keyword evidence="2" id="KW-0472">Membrane</keyword>
<feature type="compositionally biased region" description="Low complexity" evidence="1">
    <location>
        <begin position="286"/>
        <end position="310"/>
    </location>
</feature>
<feature type="compositionally biased region" description="Basic residues" evidence="1">
    <location>
        <begin position="525"/>
        <end position="534"/>
    </location>
</feature>
<name>A0A0G4FKY8_9ALVE</name>
<feature type="compositionally biased region" description="Pro residues" evidence="1">
    <location>
        <begin position="276"/>
        <end position="285"/>
    </location>
</feature>
<feature type="region of interest" description="Disordered" evidence="1">
    <location>
        <begin position="505"/>
        <end position="616"/>
    </location>
</feature>
<feature type="compositionally biased region" description="Polar residues" evidence="1">
    <location>
        <begin position="158"/>
        <end position="182"/>
    </location>
</feature>
<keyword evidence="2" id="KW-0812">Transmembrane</keyword>
<feature type="transmembrane region" description="Helical" evidence="2">
    <location>
        <begin position="21"/>
        <end position="41"/>
    </location>
</feature>
<reference evidence="3" key="1">
    <citation type="submission" date="2014-11" db="EMBL/GenBank/DDBJ databases">
        <authorList>
            <person name="Otto D Thomas"/>
            <person name="Naeem Raeece"/>
        </authorList>
    </citation>
    <scope>NUCLEOTIDE SEQUENCE</scope>
</reference>
<feature type="compositionally biased region" description="Basic and acidic residues" evidence="1">
    <location>
        <begin position="564"/>
        <end position="583"/>
    </location>
</feature>
<protein>
    <submittedName>
        <fullName evidence="3">Uncharacterized protein</fullName>
    </submittedName>
</protein>
<feature type="compositionally biased region" description="Pro residues" evidence="1">
    <location>
        <begin position="237"/>
        <end position="251"/>
    </location>
</feature>
<evidence type="ECO:0000256" key="1">
    <source>
        <dbReference type="SAM" id="MobiDB-lite"/>
    </source>
</evidence>
<sequence>MRWQVRMLATYDWFRAEFKMYFYMVFIPTAVAAVFFSTLFLSPREPPDCTNCKRNPWNNDVWREKLFKALKKAYMAFKPPENNANKEKEERPPPGWTVNGVKTPPRPQRDSPKNGETNQVSPTLEESEGDVQEPITKDQDQLHTPKRNTPSDQHETPQKTTVPPHTPSTNANRAGPQAPSTSQTFAPTPQPHTAPTPSQARGQPPPTTEAHRPPSHPQRIPPPHTQTGLPPSQAQQVPPPAQKPLIPPPPAQQVSQPPHAPFTMPPTQAQQVAPPAQTPLIPPPQAQQVSQPVHAPFTMPPTQAQQVAPPAQTPLIPPPHAQQVSQPPHAPFTMPPTQAQQVPPSAQTPLIPPPHAQQVSQPVHAPFTMPPTQAQQVAPPAQTPLIPPPQAEQVSQPVYPPYIMPPTAAQRAAPPLPPVPRAPQGLFPVRDSISRPRSFLNKQAKPYREMSEEEKLDRDIARLEFLMGGLEGLLEEQKQRNEVVMEVARSTQAWRERTWKECLASQLIPDPPEPSRSSKHASSERRRRRSSRRSKPTEEGQREVTHREREKDREREKTRHSRHRESSRSRAARHTEKDRDHTRGAHATTTHHHTTTTTSRRPPPRSSSPPEGAPDTTATFLEHLTEFQKGTERAMEKEEYTTARKTMTAMVKDLSAARAKAGMLKLPPRVLNLQPGQLLAGASTGGQSATARVGMRVRGEGETGGSGNVEVPFCGV</sequence>
<organism evidence="3">
    <name type="scientific">Chromera velia CCMP2878</name>
    <dbReference type="NCBI Taxonomy" id="1169474"/>
    <lineage>
        <taxon>Eukaryota</taxon>
        <taxon>Sar</taxon>
        <taxon>Alveolata</taxon>
        <taxon>Colpodellida</taxon>
        <taxon>Chromeraceae</taxon>
        <taxon>Chromera</taxon>
    </lineage>
</organism>
<feature type="compositionally biased region" description="Basic and acidic residues" evidence="1">
    <location>
        <begin position="535"/>
        <end position="557"/>
    </location>
</feature>
<feature type="compositionally biased region" description="Pro residues" evidence="1">
    <location>
        <begin position="311"/>
        <end position="320"/>
    </location>
</feature>
<gene>
    <name evidence="3" type="ORF">Cvel_17550</name>
</gene>
<dbReference type="VEuPathDB" id="CryptoDB:Cvel_17550"/>
<feature type="compositionally biased region" description="Pro residues" evidence="1">
    <location>
        <begin position="381"/>
        <end position="390"/>
    </location>
</feature>
<dbReference type="EMBL" id="CDMZ01000451">
    <property type="protein sequence ID" value="CEM14638.1"/>
    <property type="molecule type" value="Genomic_DNA"/>
</dbReference>
<dbReference type="AlphaFoldDB" id="A0A0G4FKY8"/>
<accession>A0A0G4FKY8</accession>
<feature type="compositionally biased region" description="Polar residues" evidence="1">
    <location>
        <begin position="114"/>
        <end position="124"/>
    </location>
</feature>